<keyword evidence="2" id="KW-0378">Hydrolase</keyword>
<dbReference type="STRING" id="1415166.NONO_c42990"/>
<proteinExistence type="predicted"/>
<evidence type="ECO:0000313" key="2">
    <source>
        <dbReference type="EMBL" id="AHH19083.1"/>
    </source>
</evidence>
<dbReference type="SUPFAM" id="SSF53474">
    <property type="entry name" value="alpha/beta-Hydrolases"/>
    <property type="match status" value="1"/>
</dbReference>
<dbReference type="PRINTS" id="PR00111">
    <property type="entry name" value="ABHYDROLASE"/>
</dbReference>
<dbReference type="PATRIC" id="fig|1415166.3.peg.4413"/>
<dbReference type="Pfam" id="PF00561">
    <property type="entry name" value="Abhydrolase_1"/>
    <property type="match status" value="1"/>
</dbReference>
<dbReference type="KEGG" id="nno:NONO_c42990"/>
<organism evidence="2 3">
    <name type="scientific">Nocardia nova SH22a</name>
    <dbReference type="NCBI Taxonomy" id="1415166"/>
    <lineage>
        <taxon>Bacteria</taxon>
        <taxon>Bacillati</taxon>
        <taxon>Actinomycetota</taxon>
        <taxon>Actinomycetes</taxon>
        <taxon>Mycobacteriales</taxon>
        <taxon>Nocardiaceae</taxon>
        <taxon>Nocardia</taxon>
    </lineage>
</organism>
<feature type="domain" description="AB hydrolase-1" evidence="1">
    <location>
        <begin position="28"/>
        <end position="147"/>
    </location>
</feature>
<dbReference type="EMBL" id="CP006850">
    <property type="protein sequence ID" value="AHH19083.1"/>
    <property type="molecule type" value="Genomic_DNA"/>
</dbReference>
<dbReference type="PANTHER" id="PTHR43798">
    <property type="entry name" value="MONOACYLGLYCEROL LIPASE"/>
    <property type="match status" value="1"/>
</dbReference>
<dbReference type="AlphaFoldDB" id="W5TJD1"/>
<dbReference type="eggNOG" id="COG0596">
    <property type="taxonomic scope" value="Bacteria"/>
</dbReference>
<protein>
    <submittedName>
        <fullName evidence="2">Alpha/beta hydrolase family protein</fullName>
    </submittedName>
</protein>
<dbReference type="GO" id="GO:0016787">
    <property type="term" value="F:hydrolase activity"/>
    <property type="evidence" value="ECO:0007669"/>
    <property type="project" value="UniProtKB-KW"/>
</dbReference>
<name>W5TJD1_9NOCA</name>
<gene>
    <name evidence="2" type="ORF">NONO_c42990</name>
</gene>
<dbReference type="HOGENOM" id="CLU_020336_7_1_11"/>
<dbReference type="InterPro" id="IPR029058">
    <property type="entry name" value="AB_hydrolase_fold"/>
</dbReference>
<dbReference type="InterPro" id="IPR000073">
    <property type="entry name" value="AB_hydrolase_1"/>
</dbReference>
<reference evidence="2 3" key="1">
    <citation type="journal article" date="2014" name="Appl. Environ. Microbiol.">
        <title>Insights into the Microbial Degradation of Rubber and Gutta-Percha by Analysis of the Complete Genome of Nocardia nova SH22a.</title>
        <authorList>
            <person name="Luo Q."/>
            <person name="Hiessl S."/>
            <person name="Poehlein A."/>
            <person name="Daniel R."/>
            <person name="Steinbuchel A."/>
        </authorList>
    </citation>
    <scope>NUCLEOTIDE SEQUENCE [LARGE SCALE GENOMIC DNA]</scope>
    <source>
        <strain evidence="2">SH22a</strain>
    </source>
</reference>
<dbReference type="OrthoDB" id="3507586at2"/>
<evidence type="ECO:0000259" key="1">
    <source>
        <dbReference type="Pfam" id="PF00561"/>
    </source>
</evidence>
<dbReference type="Proteomes" id="UP000019150">
    <property type="component" value="Chromosome"/>
</dbReference>
<keyword evidence="3" id="KW-1185">Reference proteome</keyword>
<evidence type="ECO:0000313" key="3">
    <source>
        <dbReference type="Proteomes" id="UP000019150"/>
    </source>
</evidence>
<sequence>MFDHSTHETIRVTTNSVDLTVTAAGDGPALILLHGWPHTRHIWHRVLPDLAREHRVFAPDLRGFGDSSRPADGYDAASVSGDILGLLDHFDLDRAALMALDASVPAAALTALRHPDRVDRLIVMESLLGNLPGAESFLAAGPPWWFGFHAVPGLAETVLPGHEAEYLDWFLDSGTVHADSVGPALRAHLHRAYTGASALRAGFGYYRALPRTAAQLAEAVAHARLTVPTLALGANAVGPALYRQLLPITDHIAGQQIPDCGHIVPLDRPDALLAAAVPFLAGDHPADTPAAPRTNS</sequence>
<dbReference type="Gene3D" id="3.40.50.1820">
    <property type="entry name" value="alpha/beta hydrolase"/>
    <property type="match status" value="1"/>
</dbReference>
<dbReference type="InterPro" id="IPR050266">
    <property type="entry name" value="AB_hydrolase_sf"/>
</dbReference>
<accession>W5TJD1</accession>